<dbReference type="PANTHER" id="PTHR38100:SF1">
    <property type="entry name" value="HIGH FREQUENCY LYSOGENIZATION PROTEIN HFLD"/>
    <property type="match status" value="1"/>
</dbReference>
<protein>
    <recommendedName>
        <fullName evidence="4">High frequency lysogenization protein HflD homolog</fullName>
    </recommendedName>
</protein>
<dbReference type="SUPFAM" id="SSF101322">
    <property type="entry name" value="YcfC-like"/>
    <property type="match status" value="1"/>
</dbReference>
<comment type="subcellular location">
    <subcellularLocation>
        <location evidence="4">Cytoplasm</location>
    </subcellularLocation>
    <subcellularLocation>
        <location evidence="4">Cell membrane</location>
        <topology evidence="4">Peripheral membrane protein</topology>
        <orientation evidence="4">Cytoplasmic side</orientation>
    </subcellularLocation>
</comment>
<accession>A0ABV4AGF5</accession>
<proteinExistence type="inferred from homology"/>
<evidence type="ECO:0000256" key="1">
    <source>
        <dbReference type="ARBA" id="ARBA00022475"/>
    </source>
</evidence>
<name>A0ABV4AGF5_9GAMM</name>
<sequence>MNASHHQVLGLAAVMQAALLADDIASQGTLDAPASAALFEAALCLAPNSYEDVFPQPQQLDRGLRFLLATLQGGRHTDPARQRSLSYGLALLHLSDRLRRDRSLMQVLRERLESLDRQRAHFPDLSSAEFAHRLAGIYVDTLGTFRFRIKVRGEPTHLRNEILAARIRALFLSGVRAAFLWHQAGGRRRHWILSRRRLVKATKEIINSYS</sequence>
<evidence type="ECO:0000256" key="4">
    <source>
        <dbReference type="HAMAP-Rule" id="MF_00695"/>
    </source>
</evidence>
<dbReference type="HAMAP" id="MF_00695">
    <property type="entry name" value="HflD_protein"/>
    <property type="match status" value="1"/>
</dbReference>
<dbReference type="RefSeq" id="WP_369455159.1">
    <property type="nucleotide sequence ID" value="NZ_JBGCUO010000001.1"/>
</dbReference>
<comment type="similarity">
    <text evidence="4">Belongs to the HflD family.</text>
</comment>
<keyword evidence="2 4" id="KW-0963">Cytoplasm</keyword>
<dbReference type="InterPro" id="IPR007451">
    <property type="entry name" value="HflD"/>
</dbReference>
<dbReference type="Pfam" id="PF04356">
    <property type="entry name" value="DUF489"/>
    <property type="match status" value="1"/>
</dbReference>
<dbReference type="Gene3D" id="1.10.3890.10">
    <property type="entry name" value="HflD-like"/>
    <property type="match status" value="1"/>
</dbReference>
<dbReference type="InterPro" id="IPR035932">
    <property type="entry name" value="HflD-like_sf"/>
</dbReference>
<dbReference type="Proteomes" id="UP001562065">
    <property type="component" value="Unassembled WGS sequence"/>
</dbReference>
<keyword evidence="1 4" id="KW-1003">Cell membrane</keyword>
<organism evidence="5 6">
    <name type="scientific">Isoalcanivorax beigongshangi</name>
    <dbReference type="NCBI Taxonomy" id="3238810"/>
    <lineage>
        <taxon>Bacteria</taxon>
        <taxon>Pseudomonadati</taxon>
        <taxon>Pseudomonadota</taxon>
        <taxon>Gammaproteobacteria</taxon>
        <taxon>Oceanospirillales</taxon>
        <taxon>Alcanivoracaceae</taxon>
        <taxon>Isoalcanivorax</taxon>
    </lineage>
</organism>
<comment type="caution">
    <text evidence="5">The sequence shown here is derived from an EMBL/GenBank/DDBJ whole genome shotgun (WGS) entry which is preliminary data.</text>
</comment>
<keyword evidence="6" id="KW-1185">Reference proteome</keyword>
<evidence type="ECO:0000256" key="2">
    <source>
        <dbReference type="ARBA" id="ARBA00022490"/>
    </source>
</evidence>
<reference evidence="5 6" key="1">
    <citation type="submission" date="2024-07" db="EMBL/GenBank/DDBJ databases">
        <authorList>
            <person name="Ren Q."/>
        </authorList>
    </citation>
    <scope>NUCLEOTIDE SEQUENCE [LARGE SCALE GENOMIC DNA]</scope>
    <source>
        <strain evidence="5 6">REN37</strain>
    </source>
</reference>
<gene>
    <name evidence="4 5" type="primary">hflD</name>
    <name evidence="5" type="ORF">AB5I84_07070</name>
</gene>
<evidence type="ECO:0000313" key="5">
    <source>
        <dbReference type="EMBL" id="MEY1661910.1"/>
    </source>
</evidence>
<evidence type="ECO:0000256" key="3">
    <source>
        <dbReference type="ARBA" id="ARBA00023136"/>
    </source>
</evidence>
<dbReference type="PANTHER" id="PTHR38100">
    <property type="entry name" value="HIGH FREQUENCY LYSOGENIZATION PROTEIN HFLD"/>
    <property type="match status" value="1"/>
</dbReference>
<dbReference type="EMBL" id="JBGCUO010000001">
    <property type="protein sequence ID" value="MEY1661910.1"/>
    <property type="molecule type" value="Genomic_DNA"/>
</dbReference>
<dbReference type="NCBIfam" id="NF001246">
    <property type="entry name" value="PRK00218.1-2"/>
    <property type="match status" value="1"/>
</dbReference>
<evidence type="ECO:0000313" key="6">
    <source>
        <dbReference type="Proteomes" id="UP001562065"/>
    </source>
</evidence>
<keyword evidence="3 4" id="KW-0472">Membrane</keyword>